<dbReference type="Proteomes" id="UP001060261">
    <property type="component" value="Chromosome"/>
</dbReference>
<keyword evidence="3" id="KW-1185">Reference proteome</keyword>
<name>A0ABY5YMW7_9DEIO</name>
<keyword evidence="1" id="KW-0812">Transmembrane</keyword>
<sequence>MNNRVVGLMVALLVLLNVGGVIVVMLSLGRGDWRGLGTLAWVLGLDLAGFWLLRQLRK</sequence>
<keyword evidence="1" id="KW-1133">Transmembrane helix</keyword>
<organism evidence="2 3">
    <name type="scientific">Deinococcus rubellus</name>
    <dbReference type="NCBI Taxonomy" id="1889240"/>
    <lineage>
        <taxon>Bacteria</taxon>
        <taxon>Thermotogati</taxon>
        <taxon>Deinococcota</taxon>
        <taxon>Deinococci</taxon>
        <taxon>Deinococcales</taxon>
        <taxon>Deinococcaceae</taxon>
        <taxon>Deinococcus</taxon>
    </lineage>
</organism>
<feature type="transmembrane region" description="Helical" evidence="1">
    <location>
        <begin position="36"/>
        <end position="53"/>
    </location>
</feature>
<evidence type="ECO:0000313" key="2">
    <source>
        <dbReference type="EMBL" id="UWX65093.1"/>
    </source>
</evidence>
<dbReference type="EMBL" id="CP104213">
    <property type="protein sequence ID" value="UWX65093.1"/>
    <property type="molecule type" value="Genomic_DNA"/>
</dbReference>
<dbReference type="RefSeq" id="WP_260561351.1">
    <property type="nucleotide sequence ID" value="NZ_BAABEC010000175.1"/>
</dbReference>
<evidence type="ECO:0000313" key="3">
    <source>
        <dbReference type="Proteomes" id="UP001060261"/>
    </source>
</evidence>
<reference evidence="2" key="1">
    <citation type="submission" date="2022-09" db="EMBL/GenBank/DDBJ databases">
        <title>genome sequence of Deinococcus rubellus.</title>
        <authorList>
            <person name="Srinivasan S."/>
        </authorList>
    </citation>
    <scope>NUCLEOTIDE SEQUENCE</scope>
    <source>
        <strain evidence="2">Ant6</strain>
    </source>
</reference>
<evidence type="ECO:0000256" key="1">
    <source>
        <dbReference type="SAM" id="Phobius"/>
    </source>
</evidence>
<gene>
    <name evidence="2" type="ORF">N0D28_05395</name>
</gene>
<proteinExistence type="predicted"/>
<keyword evidence="1" id="KW-0472">Membrane</keyword>
<protein>
    <submittedName>
        <fullName evidence="2">Uncharacterized protein</fullName>
    </submittedName>
</protein>
<accession>A0ABY5YMW7</accession>